<dbReference type="PROSITE" id="PS50113">
    <property type="entry name" value="PAC"/>
    <property type="match status" value="2"/>
</dbReference>
<comment type="caution">
    <text evidence="5">The sequence shown here is derived from an EMBL/GenBank/DDBJ whole genome shotgun (WGS) entry which is preliminary data.</text>
</comment>
<dbReference type="InterPro" id="IPR013656">
    <property type="entry name" value="PAS_4"/>
</dbReference>
<protein>
    <submittedName>
        <fullName evidence="6">PAS domain S-box-containing protein</fullName>
    </submittedName>
</protein>
<sequence length="493" mass="56654">MNISFEKKIFLGFIINIIVVVAAAWIFLIRLDPAHDTTMDSQLNAIEISLFVLSILLLIVVYFIIRTQFKAKERAQKLLEENKQLLQSIIDNTSSPIFIKKLNGEYLLINKNFGDLFGTTNEKIIGKTDHDFLPKEIAETYRNSDLEVAKKLTELKSEETIEQKDGIHTYIAVKYPLYDATGRIYAIGGISTDITERKKLEDSLKATDAFFNMSFDIFTVAKNDHFIKINAAFTNTLGYTQKDMDEIKFMDLTHPEDRSTSDEVLAEIRKGKTVISFKNRVRHKDGSYRWLDWNSNIDLKEGIIYSAARDITETVELSIEQQKAVDELYENEEKLRVIVENIGEGVIVADADKKVILANYVANDIFGIEEDDKIPTDLTTHFELYFPDEKTVFPAQNLPMERAFNGEVTDDVDLVLWNPVSQEKRRVLISGRPLIDQDNNIVAAVITIKDISQYKKMEEELEETETKYRKLIGFKSEKKESKEKDDDKDKKPL</sequence>
<dbReference type="Pfam" id="PF08447">
    <property type="entry name" value="PAS_3"/>
    <property type="match status" value="1"/>
</dbReference>
<dbReference type="RefSeq" id="WP_066325327.1">
    <property type="nucleotide sequence ID" value="NZ_BJVF01000011.1"/>
</dbReference>
<dbReference type="PROSITE" id="PS50112">
    <property type="entry name" value="PAS"/>
    <property type="match status" value="3"/>
</dbReference>
<dbReference type="InterPro" id="IPR001610">
    <property type="entry name" value="PAC"/>
</dbReference>
<evidence type="ECO:0000259" key="3">
    <source>
        <dbReference type="PROSITE" id="PS50113"/>
    </source>
</evidence>
<dbReference type="GO" id="GO:0006355">
    <property type="term" value="P:regulation of DNA-templated transcription"/>
    <property type="evidence" value="ECO:0007669"/>
    <property type="project" value="InterPro"/>
</dbReference>
<reference evidence="4 9" key="4">
    <citation type="submission" date="2019-07" db="EMBL/GenBank/DDBJ databases">
        <title>Whole genome shotgun sequence of Flavobacterium glycines NBRC 105008.</title>
        <authorList>
            <person name="Hosoyama A."/>
            <person name="Uohara A."/>
            <person name="Ohji S."/>
            <person name="Ichikawa N."/>
        </authorList>
    </citation>
    <scope>NUCLEOTIDE SEQUENCE [LARGE SCALE GENOMIC DNA]</scope>
    <source>
        <strain evidence="4 9">NBRC 105008</strain>
    </source>
</reference>
<keyword evidence="1" id="KW-1133">Transmembrane helix</keyword>
<evidence type="ECO:0000313" key="5">
    <source>
        <dbReference type="EMBL" id="OCB73155.1"/>
    </source>
</evidence>
<dbReference type="Proteomes" id="UP000182367">
    <property type="component" value="Unassembled WGS sequence"/>
</dbReference>
<feature type="domain" description="PAC" evidence="3">
    <location>
        <begin position="155"/>
        <end position="206"/>
    </location>
</feature>
<dbReference type="InterPro" id="IPR035965">
    <property type="entry name" value="PAS-like_dom_sf"/>
</dbReference>
<dbReference type="InterPro" id="IPR000700">
    <property type="entry name" value="PAS-assoc_C"/>
</dbReference>
<dbReference type="OrthoDB" id="9759607at2"/>
<dbReference type="PANTHER" id="PTHR44757">
    <property type="entry name" value="DIGUANYLATE CYCLASE DGCP"/>
    <property type="match status" value="1"/>
</dbReference>
<dbReference type="Gene3D" id="3.30.450.20">
    <property type="entry name" value="PAS domain"/>
    <property type="match status" value="3"/>
</dbReference>
<dbReference type="EMBL" id="LVEO01000006">
    <property type="protein sequence ID" value="OCB73155.1"/>
    <property type="molecule type" value="Genomic_DNA"/>
</dbReference>
<evidence type="ECO:0000256" key="1">
    <source>
        <dbReference type="SAM" id="Phobius"/>
    </source>
</evidence>
<dbReference type="InterPro" id="IPR000014">
    <property type="entry name" value="PAS"/>
</dbReference>
<dbReference type="Proteomes" id="UP000093226">
    <property type="component" value="Unassembled WGS sequence"/>
</dbReference>
<dbReference type="NCBIfam" id="TIGR00229">
    <property type="entry name" value="sensory_box"/>
    <property type="match status" value="3"/>
</dbReference>
<dbReference type="Pfam" id="PF00989">
    <property type="entry name" value="PAS"/>
    <property type="match status" value="1"/>
</dbReference>
<name>A0A1B9DTX0_9FLAO</name>
<dbReference type="SMART" id="SM00086">
    <property type="entry name" value="PAC"/>
    <property type="match status" value="3"/>
</dbReference>
<organism evidence="5 7">
    <name type="scientific">Flavobacterium glycines</name>
    <dbReference type="NCBI Taxonomy" id="551990"/>
    <lineage>
        <taxon>Bacteria</taxon>
        <taxon>Pseudomonadati</taxon>
        <taxon>Bacteroidota</taxon>
        <taxon>Flavobacteriia</taxon>
        <taxon>Flavobacteriales</taxon>
        <taxon>Flavobacteriaceae</taxon>
        <taxon>Flavobacterium</taxon>
    </lineage>
</organism>
<keyword evidence="8" id="KW-1185">Reference proteome</keyword>
<feature type="domain" description="PAS" evidence="2">
    <location>
        <begin position="331"/>
        <end position="407"/>
    </location>
</feature>
<dbReference type="Proteomes" id="UP000321579">
    <property type="component" value="Unassembled WGS sequence"/>
</dbReference>
<feature type="transmembrane region" description="Helical" evidence="1">
    <location>
        <begin position="9"/>
        <end position="28"/>
    </location>
</feature>
<feature type="domain" description="PAS" evidence="2">
    <location>
        <begin position="217"/>
        <end position="272"/>
    </location>
</feature>
<evidence type="ECO:0000313" key="9">
    <source>
        <dbReference type="Proteomes" id="UP000321579"/>
    </source>
</evidence>
<dbReference type="AlphaFoldDB" id="A0A1B9DTX0"/>
<keyword evidence="1" id="KW-0812">Transmembrane</keyword>
<dbReference type="SUPFAM" id="SSF55785">
    <property type="entry name" value="PYP-like sensor domain (PAS domain)"/>
    <property type="match status" value="3"/>
</dbReference>
<dbReference type="EMBL" id="BJVF01000011">
    <property type="protein sequence ID" value="GEL12303.1"/>
    <property type="molecule type" value="Genomic_DNA"/>
</dbReference>
<dbReference type="EMBL" id="FNEO01000011">
    <property type="protein sequence ID" value="SDK05645.1"/>
    <property type="molecule type" value="Genomic_DNA"/>
</dbReference>
<reference evidence="7" key="1">
    <citation type="submission" date="2016-03" db="EMBL/GenBank/DDBJ databases">
        <title>Draft genome sequence of Paenibacillus glacialis DSM 22343.</title>
        <authorList>
            <person name="Shin S.-K."/>
            <person name="Yi H."/>
        </authorList>
    </citation>
    <scope>NUCLEOTIDE SEQUENCE [LARGE SCALE GENOMIC DNA]</scope>
    <source>
        <strain evidence="7">NBRC 105008</strain>
    </source>
</reference>
<keyword evidence="1" id="KW-0472">Membrane</keyword>
<feature type="domain" description="PAC" evidence="3">
    <location>
        <begin position="410"/>
        <end position="463"/>
    </location>
</feature>
<dbReference type="SMART" id="SM00091">
    <property type="entry name" value="PAS"/>
    <property type="match status" value="3"/>
</dbReference>
<evidence type="ECO:0000313" key="4">
    <source>
        <dbReference type="EMBL" id="GEL12303.1"/>
    </source>
</evidence>
<feature type="transmembrane region" description="Helical" evidence="1">
    <location>
        <begin position="48"/>
        <end position="65"/>
    </location>
</feature>
<dbReference type="Pfam" id="PF08448">
    <property type="entry name" value="PAS_4"/>
    <property type="match status" value="1"/>
</dbReference>
<evidence type="ECO:0000313" key="7">
    <source>
        <dbReference type="Proteomes" id="UP000093226"/>
    </source>
</evidence>
<dbReference type="InterPro" id="IPR052155">
    <property type="entry name" value="Biofilm_reg_signaling"/>
</dbReference>
<evidence type="ECO:0000313" key="6">
    <source>
        <dbReference type="EMBL" id="SDK05645.1"/>
    </source>
</evidence>
<dbReference type="PANTHER" id="PTHR44757:SF4">
    <property type="entry name" value="DIGUANYLATE CYCLASE DGCE-RELATED"/>
    <property type="match status" value="1"/>
</dbReference>
<proteinExistence type="predicted"/>
<gene>
    <name evidence="5" type="ORF">FBGL_03705</name>
    <name evidence="4" type="ORF">FGL01_30420</name>
    <name evidence="6" type="ORF">SAMN05192550_3241</name>
</gene>
<evidence type="ECO:0000313" key="8">
    <source>
        <dbReference type="Proteomes" id="UP000182367"/>
    </source>
</evidence>
<dbReference type="STRING" id="551990.SAMN05192550_3241"/>
<feature type="domain" description="PAS" evidence="2">
    <location>
        <begin position="82"/>
        <end position="164"/>
    </location>
</feature>
<dbReference type="InterPro" id="IPR013655">
    <property type="entry name" value="PAS_fold_3"/>
</dbReference>
<dbReference type="InterPro" id="IPR013767">
    <property type="entry name" value="PAS_fold"/>
</dbReference>
<accession>A0A1B9DTX0</accession>
<dbReference type="CDD" id="cd00130">
    <property type="entry name" value="PAS"/>
    <property type="match status" value="3"/>
</dbReference>
<evidence type="ECO:0000259" key="2">
    <source>
        <dbReference type="PROSITE" id="PS50112"/>
    </source>
</evidence>
<reference evidence="5" key="2">
    <citation type="submission" date="2016-03" db="EMBL/GenBank/DDBJ databases">
        <authorList>
            <person name="Ploux O."/>
        </authorList>
    </citation>
    <scope>NUCLEOTIDE SEQUENCE</scope>
    <source>
        <strain evidence="5">NBRC 105008</strain>
    </source>
</reference>
<reference evidence="6 8" key="3">
    <citation type="submission" date="2016-10" db="EMBL/GenBank/DDBJ databases">
        <authorList>
            <person name="Varghese N."/>
            <person name="Submissions S."/>
        </authorList>
    </citation>
    <scope>NUCLEOTIDE SEQUENCE [LARGE SCALE GENOMIC DNA]</scope>
    <source>
        <strain evidence="6 8">Gm-149</strain>
    </source>
</reference>